<evidence type="ECO:0000313" key="1">
    <source>
        <dbReference type="EMBL" id="SPK70378.1"/>
    </source>
</evidence>
<gene>
    <name evidence="1" type="ORF">CT19425_U500017</name>
</gene>
<reference evidence="1 2" key="1">
    <citation type="submission" date="2018-01" db="EMBL/GenBank/DDBJ databases">
        <authorList>
            <person name="Gaut B.S."/>
            <person name="Morton B.R."/>
            <person name="Clegg M.T."/>
            <person name="Duvall M.R."/>
        </authorList>
    </citation>
    <scope>NUCLEOTIDE SEQUENCE [LARGE SCALE GENOMIC DNA]</scope>
    <source>
        <strain evidence="1">Cupriavidus taiwanensis LMG 19425</strain>
    </source>
</reference>
<sequence>MGRPKWALQLRGNRHFRNEVLAPLNSQRGGGSCLAGLASRRRSWRLSVCRFYVAFPLKRADHLLNAPALSPLEVARVFAVHHEFNFRALTAPLLRSQCPASPPRLNV</sequence>
<dbReference type="AlphaFoldDB" id="A0A375I8G0"/>
<proteinExistence type="predicted"/>
<name>A0A375I8G0_9BURK</name>
<dbReference type="Proteomes" id="UP000255505">
    <property type="component" value="Unassembled WGS sequence"/>
</dbReference>
<accession>A0A375I8G0</accession>
<dbReference type="EMBL" id="OOEF01000046">
    <property type="protein sequence ID" value="SPK70378.1"/>
    <property type="molecule type" value="Genomic_DNA"/>
</dbReference>
<protein>
    <submittedName>
        <fullName evidence="1">Uncharacterized protein</fullName>
    </submittedName>
</protein>
<organism evidence="1 2">
    <name type="scientific">Cupriavidus taiwanensis</name>
    <dbReference type="NCBI Taxonomy" id="164546"/>
    <lineage>
        <taxon>Bacteria</taxon>
        <taxon>Pseudomonadati</taxon>
        <taxon>Pseudomonadota</taxon>
        <taxon>Betaproteobacteria</taxon>
        <taxon>Burkholderiales</taxon>
        <taxon>Burkholderiaceae</taxon>
        <taxon>Cupriavidus</taxon>
    </lineage>
</organism>
<evidence type="ECO:0000313" key="2">
    <source>
        <dbReference type="Proteomes" id="UP000255505"/>
    </source>
</evidence>